<dbReference type="RefSeq" id="WP_293222845.1">
    <property type="nucleotide sequence ID" value="NZ_JBHLTN010000007.1"/>
</dbReference>
<dbReference type="Proteomes" id="UP001589834">
    <property type="component" value="Unassembled WGS sequence"/>
</dbReference>
<dbReference type="InterPro" id="IPR008920">
    <property type="entry name" value="TF_FadR/GntR_C"/>
</dbReference>
<name>A0ABV6PPJ7_9BURK</name>
<protein>
    <submittedName>
        <fullName evidence="5">FCD domain-containing protein</fullName>
    </submittedName>
</protein>
<keyword evidence="3" id="KW-0804">Transcription</keyword>
<keyword evidence="6" id="KW-1185">Reference proteome</keyword>
<evidence type="ECO:0000256" key="2">
    <source>
        <dbReference type="ARBA" id="ARBA00023125"/>
    </source>
</evidence>
<dbReference type="Pfam" id="PF00392">
    <property type="entry name" value="GntR"/>
    <property type="match status" value="1"/>
</dbReference>
<dbReference type="Gene3D" id="1.20.120.530">
    <property type="entry name" value="GntR ligand-binding domain-like"/>
    <property type="match status" value="1"/>
</dbReference>
<dbReference type="PROSITE" id="PS50949">
    <property type="entry name" value="HTH_GNTR"/>
    <property type="match status" value="1"/>
</dbReference>
<dbReference type="InterPro" id="IPR000524">
    <property type="entry name" value="Tscrpt_reg_HTH_GntR"/>
</dbReference>
<organism evidence="5 6">
    <name type="scientific">Ottowia pentelensis</name>
    <dbReference type="NCBI Taxonomy" id="511108"/>
    <lineage>
        <taxon>Bacteria</taxon>
        <taxon>Pseudomonadati</taxon>
        <taxon>Pseudomonadota</taxon>
        <taxon>Betaproteobacteria</taxon>
        <taxon>Burkholderiales</taxon>
        <taxon>Comamonadaceae</taxon>
        <taxon>Ottowia</taxon>
    </lineage>
</organism>
<dbReference type="SMART" id="SM00895">
    <property type="entry name" value="FCD"/>
    <property type="match status" value="1"/>
</dbReference>
<dbReference type="PANTHER" id="PTHR43537">
    <property type="entry name" value="TRANSCRIPTIONAL REGULATOR, GNTR FAMILY"/>
    <property type="match status" value="1"/>
</dbReference>
<dbReference type="Gene3D" id="1.10.10.10">
    <property type="entry name" value="Winged helix-like DNA-binding domain superfamily/Winged helix DNA-binding domain"/>
    <property type="match status" value="2"/>
</dbReference>
<comment type="caution">
    <text evidence="5">The sequence shown here is derived from an EMBL/GenBank/DDBJ whole genome shotgun (WGS) entry which is preliminary data.</text>
</comment>
<dbReference type="EMBL" id="JBHLTN010000007">
    <property type="protein sequence ID" value="MFC0591772.1"/>
    <property type="molecule type" value="Genomic_DNA"/>
</dbReference>
<dbReference type="SUPFAM" id="SSF46785">
    <property type="entry name" value="Winged helix' DNA-binding domain"/>
    <property type="match status" value="2"/>
</dbReference>
<dbReference type="SMART" id="SM00345">
    <property type="entry name" value="HTH_GNTR"/>
    <property type="match status" value="2"/>
</dbReference>
<evidence type="ECO:0000256" key="1">
    <source>
        <dbReference type="ARBA" id="ARBA00023015"/>
    </source>
</evidence>
<feature type="domain" description="HTH gntR-type" evidence="4">
    <location>
        <begin position="6"/>
        <end position="73"/>
    </location>
</feature>
<sequence>MATDLTLNQQKALREIVGYIRRERLAVGTRLPEWTLAKLTGTSRSPIRVALDHLVTTGVVRYDKNRGYSVLADAAQLASDVVDEVNAADDPLYLQVADAHLQRRLAESVTEADLTRMLGASRADVRRVLVRAQAEGWAEREAGYGWRLLPMIDSLEAYDDMYALRLAIEPAGLLSPKFKPNMQELAELRSQQQAILDGVHQSATERFESNARFHEAIAAWSGNRLALQALRRLDQLRRLAEYRQAREDLPRAALAREHLEILDAIEQGDSIAAASLMKRHLSGARMKKTNDAVFKADQQRAAPPPAPDRLARAL</sequence>
<evidence type="ECO:0000313" key="5">
    <source>
        <dbReference type="EMBL" id="MFC0591772.1"/>
    </source>
</evidence>
<gene>
    <name evidence="5" type="ORF">ACFFGG_04310</name>
</gene>
<proteinExistence type="predicted"/>
<dbReference type="InterPro" id="IPR011711">
    <property type="entry name" value="GntR_C"/>
</dbReference>
<dbReference type="PANTHER" id="PTHR43537:SF24">
    <property type="entry name" value="GLUCONATE OPERON TRANSCRIPTIONAL REPRESSOR"/>
    <property type="match status" value="1"/>
</dbReference>
<reference evidence="5 6" key="1">
    <citation type="submission" date="2024-09" db="EMBL/GenBank/DDBJ databases">
        <authorList>
            <person name="Sun Q."/>
            <person name="Mori K."/>
        </authorList>
    </citation>
    <scope>NUCLEOTIDE SEQUENCE [LARGE SCALE GENOMIC DNA]</scope>
    <source>
        <strain evidence="5 6">NCAIM B.02336</strain>
    </source>
</reference>
<keyword evidence="1" id="KW-0805">Transcription regulation</keyword>
<keyword evidence="2" id="KW-0238">DNA-binding</keyword>
<evidence type="ECO:0000259" key="4">
    <source>
        <dbReference type="PROSITE" id="PS50949"/>
    </source>
</evidence>
<evidence type="ECO:0000256" key="3">
    <source>
        <dbReference type="ARBA" id="ARBA00023163"/>
    </source>
</evidence>
<dbReference type="InterPro" id="IPR036390">
    <property type="entry name" value="WH_DNA-bd_sf"/>
</dbReference>
<dbReference type="Pfam" id="PF07729">
    <property type="entry name" value="FCD"/>
    <property type="match status" value="1"/>
</dbReference>
<evidence type="ECO:0000313" key="6">
    <source>
        <dbReference type="Proteomes" id="UP001589834"/>
    </source>
</evidence>
<dbReference type="InterPro" id="IPR036388">
    <property type="entry name" value="WH-like_DNA-bd_sf"/>
</dbReference>
<dbReference type="SUPFAM" id="SSF48008">
    <property type="entry name" value="GntR ligand-binding domain-like"/>
    <property type="match status" value="1"/>
</dbReference>
<accession>A0ABV6PPJ7</accession>